<proteinExistence type="inferred from homology"/>
<keyword evidence="5 8" id="KW-0812">Transmembrane</keyword>
<keyword evidence="7 8" id="KW-0472">Membrane</keyword>
<dbReference type="EMBL" id="CP119078">
    <property type="protein sequence ID" value="WED44224.1"/>
    <property type="molecule type" value="Genomic_DNA"/>
</dbReference>
<keyword evidence="6 8" id="KW-1133">Transmembrane helix</keyword>
<feature type="transmembrane region" description="Helical" evidence="8">
    <location>
        <begin position="105"/>
        <end position="126"/>
    </location>
</feature>
<reference evidence="10 11" key="1">
    <citation type="submission" date="2023-02" db="EMBL/GenBank/DDBJ databases">
        <title>Genome Sequence of L. cardiaca H63T.</title>
        <authorList>
            <person name="Lopez A.E."/>
            <person name="Cianciotto N.P."/>
        </authorList>
    </citation>
    <scope>NUCLEOTIDE SEQUENCE [LARGE SCALE GENOMIC DNA]</scope>
    <source>
        <strain evidence="10 11">H63</strain>
    </source>
</reference>
<feature type="transmembrane region" description="Helical" evidence="8">
    <location>
        <begin position="319"/>
        <end position="337"/>
    </location>
</feature>
<keyword evidence="11" id="KW-1185">Reference proteome</keyword>
<dbReference type="SUPFAM" id="SSF103473">
    <property type="entry name" value="MFS general substrate transporter"/>
    <property type="match status" value="1"/>
</dbReference>
<evidence type="ECO:0000256" key="3">
    <source>
        <dbReference type="ARBA" id="ARBA00022448"/>
    </source>
</evidence>
<feature type="transmembrane region" description="Helical" evidence="8">
    <location>
        <begin position="80"/>
        <end position="99"/>
    </location>
</feature>
<dbReference type="RefSeq" id="WP_275090040.1">
    <property type="nucleotide sequence ID" value="NZ_CP119078.1"/>
</dbReference>
<keyword evidence="4" id="KW-1003">Cell membrane</keyword>
<dbReference type="InterPro" id="IPR020846">
    <property type="entry name" value="MFS_dom"/>
</dbReference>
<feature type="transmembrane region" description="Helical" evidence="8">
    <location>
        <begin position="138"/>
        <end position="162"/>
    </location>
</feature>
<evidence type="ECO:0000256" key="5">
    <source>
        <dbReference type="ARBA" id="ARBA00022692"/>
    </source>
</evidence>
<evidence type="ECO:0000256" key="8">
    <source>
        <dbReference type="RuleBase" id="RU365088"/>
    </source>
</evidence>
<dbReference type="Proteomes" id="UP001222087">
    <property type="component" value="Chromosome"/>
</dbReference>
<feature type="transmembrane region" description="Helical" evidence="8">
    <location>
        <begin position="220"/>
        <end position="246"/>
    </location>
</feature>
<dbReference type="InterPro" id="IPR036259">
    <property type="entry name" value="MFS_trans_sf"/>
</dbReference>
<evidence type="ECO:0000256" key="4">
    <source>
        <dbReference type="ARBA" id="ARBA00022475"/>
    </source>
</evidence>
<feature type="domain" description="Major facilitator superfamily (MFS) profile" evidence="9">
    <location>
        <begin position="14"/>
        <end position="400"/>
    </location>
</feature>
<dbReference type="Gene3D" id="1.20.1720.10">
    <property type="entry name" value="Multidrug resistance protein D"/>
    <property type="match status" value="1"/>
</dbReference>
<dbReference type="InterPro" id="IPR004812">
    <property type="entry name" value="Efflux_drug-R_Bcr/CmlA"/>
</dbReference>
<comment type="similarity">
    <text evidence="2 8">Belongs to the major facilitator superfamily. Bcr/CmlA family.</text>
</comment>
<dbReference type="PANTHER" id="PTHR23502:SF132">
    <property type="entry name" value="POLYAMINE TRANSPORTER 2-RELATED"/>
    <property type="match status" value="1"/>
</dbReference>
<dbReference type="PROSITE" id="PS50850">
    <property type="entry name" value="MFS"/>
    <property type="match status" value="1"/>
</dbReference>
<accession>A0ABY8AU76</accession>
<feature type="transmembrane region" description="Helical" evidence="8">
    <location>
        <begin position="349"/>
        <end position="370"/>
    </location>
</feature>
<organism evidence="10 11">
    <name type="scientific">Legionella cardiaca</name>
    <dbReference type="NCBI Taxonomy" id="1071983"/>
    <lineage>
        <taxon>Bacteria</taxon>
        <taxon>Pseudomonadati</taxon>
        <taxon>Pseudomonadota</taxon>
        <taxon>Gammaproteobacteria</taxon>
        <taxon>Legionellales</taxon>
        <taxon>Legionellaceae</taxon>
        <taxon>Legionella</taxon>
    </lineage>
</organism>
<gene>
    <name evidence="10" type="ORF">PXX05_05400</name>
</gene>
<feature type="transmembrane region" description="Helical" evidence="8">
    <location>
        <begin position="168"/>
        <end position="188"/>
    </location>
</feature>
<comment type="subcellular location">
    <subcellularLocation>
        <location evidence="8">Cell inner membrane</location>
        <topology evidence="8">Multi-pass membrane protein</topology>
    </subcellularLocation>
    <subcellularLocation>
        <location evidence="1">Cell membrane</location>
        <topology evidence="1">Multi-pass membrane protein</topology>
    </subcellularLocation>
</comment>
<feature type="transmembrane region" description="Helical" evidence="8">
    <location>
        <begin position="252"/>
        <end position="273"/>
    </location>
</feature>
<evidence type="ECO:0000256" key="6">
    <source>
        <dbReference type="ARBA" id="ARBA00022989"/>
    </source>
</evidence>
<name>A0ABY8AU76_9GAMM</name>
<dbReference type="NCBIfam" id="TIGR00710">
    <property type="entry name" value="efflux_Bcr_CflA"/>
    <property type="match status" value="1"/>
</dbReference>
<dbReference type="Pfam" id="PF07690">
    <property type="entry name" value="MFS_1"/>
    <property type="match status" value="1"/>
</dbReference>
<dbReference type="CDD" id="cd17320">
    <property type="entry name" value="MFS_MdfA_MDR_like"/>
    <property type="match status" value="1"/>
</dbReference>
<feature type="transmembrane region" description="Helical" evidence="8">
    <location>
        <begin position="12"/>
        <end position="29"/>
    </location>
</feature>
<sequence>MQNKASSQPHKKTPFLFLGSLSAFSLLTFDLYQPALPAITAYFNTSYELGQLTLSLFFFIFGFSQLFWGPLIDHFGRRKTLRIGLILFLVATLGCIFSRNIEMLIVARALQGFTVCCAHVVAFSSSRDEEDSTDRARILSHIAMIVSVSPIFAPLAGSLIFMHYGWQATFILIGLLCIILFVFAENVLCESPYWLKKTDFGFLWQTSWNSYKEILKHKRFWISVFIVTSSYSCVMIVIVNAAYLIIDKLKISPLNFAILFASNGIVLILGNYLGIRLREKKSLFWNIHTASELMVFGSGLMIILFYFQGLSLLSLAPTLLINLGVSLLNPPVFALALSDYQHQAGTATAVLNTVRMTCSAIVGGGIGILIVKHSIFLALGLFFCSLICLLLSFFVTPPTPSS</sequence>
<dbReference type="PANTHER" id="PTHR23502">
    <property type="entry name" value="MAJOR FACILITATOR SUPERFAMILY"/>
    <property type="match status" value="1"/>
</dbReference>
<evidence type="ECO:0000256" key="2">
    <source>
        <dbReference type="ARBA" id="ARBA00006236"/>
    </source>
</evidence>
<feature type="transmembrane region" description="Helical" evidence="8">
    <location>
        <begin position="49"/>
        <end position="68"/>
    </location>
</feature>
<protein>
    <recommendedName>
        <fullName evidence="8">Bcr/CflA family efflux transporter</fullName>
    </recommendedName>
</protein>
<keyword evidence="8" id="KW-0997">Cell inner membrane</keyword>
<evidence type="ECO:0000313" key="10">
    <source>
        <dbReference type="EMBL" id="WED44224.1"/>
    </source>
</evidence>
<dbReference type="InterPro" id="IPR011701">
    <property type="entry name" value="MFS"/>
</dbReference>
<feature type="transmembrane region" description="Helical" evidence="8">
    <location>
        <begin position="285"/>
        <end position="307"/>
    </location>
</feature>
<evidence type="ECO:0000313" key="11">
    <source>
        <dbReference type="Proteomes" id="UP001222087"/>
    </source>
</evidence>
<keyword evidence="3 8" id="KW-0813">Transport</keyword>
<evidence type="ECO:0000256" key="1">
    <source>
        <dbReference type="ARBA" id="ARBA00004651"/>
    </source>
</evidence>
<evidence type="ECO:0000259" key="9">
    <source>
        <dbReference type="PROSITE" id="PS50850"/>
    </source>
</evidence>
<feature type="transmembrane region" description="Helical" evidence="8">
    <location>
        <begin position="376"/>
        <end position="396"/>
    </location>
</feature>
<evidence type="ECO:0000256" key="7">
    <source>
        <dbReference type="ARBA" id="ARBA00023136"/>
    </source>
</evidence>